<evidence type="ECO:0000256" key="4">
    <source>
        <dbReference type="ARBA" id="ARBA00016436"/>
    </source>
</evidence>
<evidence type="ECO:0000256" key="3">
    <source>
        <dbReference type="ARBA" id="ARBA00012071"/>
    </source>
</evidence>
<dbReference type="HAMAP" id="MF_00409">
    <property type="entry name" value="LpxK"/>
    <property type="match status" value="1"/>
</dbReference>
<dbReference type="Proteomes" id="UP000445696">
    <property type="component" value="Unassembled WGS sequence"/>
</dbReference>
<comment type="caution">
    <text evidence="14">The sequence shown here is derived from an EMBL/GenBank/DDBJ whole genome shotgun (WGS) entry which is preliminary data.</text>
</comment>
<comment type="function">
    <text evidence="1 13">Transfers the gamma-phosphate of ATP to the 4'-position of a tetraacyldisaccharide 1-phosphate intermediate (termed DS-1-P) to form tetraacyldisaccharide 1,4'-bis-phosphate (lipid IVA).</text>
</comment>
<protein>
    <recommendedName>
        <fullName evidence="4 13">Tetraacyldisaccharide 4'-kinase</fullName>
        <ecNumber evidence="3 13">2.7.1.130</ecNumber>
    </recommendedName>
    <alternativeName>
        <fullName evidence="12 13">Lipid A 4'-kinase</fullName>
    </alternativeName>
</protein>
<dbReference type="EMBL" id="WTVA01000001">
    <property type="protein sequence ID" value="MZR21616.1"/>
    <property type="molecule type" value="Genomic_DNA"/>
</dbReference>
<keyword evidence="10 13" id="KW-0067">ATP-binding</keyword>
<evidence type="ECO:0000256" key="1">
    <source>
        <dbReference type="ARBA" id="ARBA00002274"/>
    </source>
</evidence>
<evidence type="ECO:0000256" key="7">
    <source>
        <dbReference type="ARBA" id="ARBA00022679"/>
    </source>
</evidence>
<evidence type="ECO:0000313" key="15">
    <source>
        <dbReference type="Proteomes" id="UP000445696"/>
    </source>
</evidence>
<evidence type="ECO:0000256" key="13">
    <source>
        <dbReference type="HAMAP-Rule" id="MF_00409"/>
    </source>
</evidence>
<dbReference type="SUPFAM" id="SSF52540">
    <property type="entry name" value="P-loop containing nucleoside triphosphate hydrolases"/>
    <property type="match status" value="1"/>
</dbReference>
<keyword evidence="7 13" id="KW-0808">Transferase</keyword>
<keyword evidence="8 13" id="KW-0547">Nucleotide-binding</keyword>
<feature type="binding site" evidence="13">
    <location>
        <begin position="53"/>
        <end position="60"/>
    </location>
    <ligand>
        <name>ATP</name>
        <dbReference type="ChEBI" id="CHEBI:30616"/>
    </ligand>
</feature>
<evidence type="ECO:0000256" key="5">
    <source>
        <dbReference type="ARBA" id="ARBA00022516"/>
    </source>
</evidence>
<accession>A0A845MEA3</accession>
<gene>
    <name evidence="13" type="primary">lpxK</name>
    <name evidence="14" type="ORF">GQF03_04675</name>
</gene>
<keyword evidence="15" id="KW-1185">Reference proteome</keyword>
<reference evidence="14 15" key="1">
    <citation type="journal article" date="2014" name="Int. J. Syst. Evol. Microbiol.">
        <title>Sneathiella chungangensis sp. nov., isolated from a marine sand, and emended description of the genus Sneathiella.</title>
        <authorList>
            <person name="Siamphan C."/>
            <person name="Kim H."/>
            <person name="Lee J.S."/>
            <person name="Kim W."/>
        </authorList>
    </citation>
    <scope>NUCLEOTIDE SEQUENCE [LARGE SCALE GENOMIC DNA]</scope>
    <source>
        <strain evidence="14 15">KCTC 32476</strain>
    </source>
</reference>
<dbReference type="Pfam" id="PF02606">
    <property type="entry name" value="LpxK"/>
    <property type="match status" value="1"/>
</dbReference>
<dbReference type="AlphaFoldDB" id="A0A845MEA3"/>
<dbReference type="InterPro" id="IPR027417">
    <property type="entry name" value="P-loop_NTPase"/>
</dbReference>
<evidence type="ECO:0000256" key="8">
    <source>
        <dbReference type="ARBA" id="ARBA00022741"/>
    </source>
</evidence>
<evidence type="ECO:0000256" key="12">
    <source>
        <dbReference type="ARBA" id="ARBA00029757"/>
    </source>
</evidence>
<organism evidence="14 15">
    <name type="scientific">Sneathiella chungangensis</name>
    <dbReference type="NCBI Taxonomy" id="1418234"/>
    <lineage>
        <taxon>Bacteria</taxon>
        <taxon>Pseudomonadati</taxon>
        <taxon>Pseudomonadota</taxon>
        <taxon>Alphaproteobacteria</taxon>
        <taxon>Sneathiellales</taxon>
        <taxon>Sneathiellaceae</taxon>
        <taxon>Sneathiella</taxon>
    </lineage>
</organism>
<evidence type="ECO:0000256" key="11">
    <source>
        <dbReference type="ARBA" id="ARBA00023098"/>
    </source>
</evidence>
<keyword evidence="6 13" id="KW-0441">Lipid A biosynthesis</keyword>
<dbReference type="PANTHER" id="PTHR42724">
    <property type="entry name" value="TETRAACYLDISACCHARIDE 4'-KINASE"/>
    <property type="match status" value="1"/>
</dbReference>
<dbReference type="OrthoDB" id="9766423at2"/>
<dbReference type="GO" id="GO:0005524">
    <property type="term" value="F:ATP binding"/>
    <property type="evidence" value="ECO:0007669"/>
    <property type="project" value="UniProtKB-UniRule"/>
</dbReference>
<keyword evidence="5 13" id="KW-0444">Lipid biosynthesis</keyword>
<keyword evidence="11 13" id="KW-0443">Lipid metabolism</keyword>
<dbReference type="EC" id="2.7.1.130" evidence="3 13"/>
<proteinExistence type="inferred from homology"/>
<dbReference type="RefSeq" id="WP_161337997.1">
    <property type="nucleotide sequence ID" value="NZ_JBHSDG010000002.1"/>
</dbReference>
<dbReference type="UniPathway" id="UPA00359">
    <property type="reaction ID" value="UER00482"/>
</dbReference>
<name>A0A845MEA3_9PROT</name>
<keyword evidence="9 13" id="KW-0418">Kinase</keyword>
<dbReference type="NCBIfam" id="TIGR00682">
    <property type="entry name" value="lpxK"/>
    <property type="match status" value="1"/>
</dbReference>
<dbReference type="GO" id="GO:0009245">
    <property type="term" value="P:lipid A biosynthetic process"/>
    <property type="evidence" value="ECO:0007669"/>
    <property type="project" value="UniProtKB-UniRule"/>
</dbReference>
<dbReference type="GO" id="GO:0005886">
    <property type="term" value="C:plasma membrane"/>
    <property type="evidence" value="ECO:0007669"/>
    <property type="project" value="TreeGrafter"/>
</dbReference>
<evidence type="ECO:0000256" key="2">
    <source>
        <dbReference type="ARBA" id="ARBA00004870"/>
    </source>
</evidence>
<comment type="similarity">
    <text evidence="13">Belongs to the LpxK family.</text>
</comment>
<evidence type="ECO:0000256" key="10">
    <source>
        <dbReference type="ARBA" id="ARBA00022840"/>
    </source>
</evidence>
<evidence type="ECO:0000256" key="6">
    <source>
        <dbReference type="ARBA" id="ARBA00022556"/>
    </source>
</evidence>
<evidence type="ECO:0000313" key="14">
    <source>
        <dbReference type="EMBL" id="MZR21616.1"/>
    </source>
</evidence>
<dbReference type="InterPro" id="IPR003758">
    <property type="entry name" value="LpxK"/>
</dbReference>
<dbReference type="GO" id="GO:0009029">
    <property type="term" value="F:lipid-A 4'-kinase activity"/>
    <property type="evidence" value="ECO:0007669"/>
    <property type="project" value="UniProtKB-UniRule"/>
</dbReference>
<evidence type="ECO:0000256" key="9">
    <source>
        <dbReference type="ARBA" id="ARBA00022777"/>
    </source>
</evidence>
<sequence length="329" mass="35305">MKTPQFWRRESKSVLPLLLAPAAWLYGAGSRLHRSMQRSEAVEVPVICVGNVVAGGAGKTPAAVAIAQLFIAEGKRPHFLTRGYGGRLKGPVRVVLDVHQFSDVGDEALILAETAPTWVAADRVAGARAAAKAGADVVIMDDGFQNPSLRKDFSLLVIDADYGVGNGRLLPAGPLRESLAAGLARSDAVILVGGITESNVFNRLNSNTDVFTSHIVPKPATEELSGEKVVAFAGIGRPEKFFETLKFAGCDLMDSFSYPDHHVYNKDEIMIMVERAAALEAALVTTRKDYVRLAANEKMMVAVFDVEMNFANPGALRSMLLSLLKTPAA</sequence>
<dbReference type="GO" id="GO:0009244">
    <property type="term" value="P:lipopolysaccharide core region biosynthetic process"/>
    <property type="evidence" value="ECO:0007669"/>
    <property type="project" value="TreeGrafter"/>
</dbReference>
<comment type="catalytic activity">
    <reaction evidence="13">
        <text>a lipid A disaccharide + ATP = a lipid IVA + ADP + H(+)</text>
        <dbReference type="Rhea" id="RHEA:67840"/>
        <dbReference type="ChEBI" id="CHEBI:15378"/>
        <dbReference type="ChEBI" id="CHEBI:30616"/>
        <dbReference type="ChEBI" id="CHEBI:176343"/>
        <dbReference type="ChEBI" id="CHEBI:176425"/>
        <dbReference type="ChEBI" id="CHEBI:456216"/>
        <dbReference type="EC" id="2.7.1.130"/>
    </reaction>
</comment>
<dbReference type="PANTHER" id="PTHR42724:SF1">
    <property type="entry name" value="TETRAACYLDISACCHARIDE 4'-KINASE, MITOCHONDRIAL-RELATED"/>
    <property type="match status" value="1"/>
</dbReference>
<comment type="pathway">
    <text evidence="2 13">Glycolipid biosynthesis; lipid IV(A) biosynthesis; lipid IV(A) from (3R)-3-hydroxytetradecanoyl-[acyl-carrier-protein] and UDP-N-acetyl-alpha-D-glucosamine: step 6/6.</text>
</comment>